<evidence type="ECO:0000256" key="1">
    <source>
        <dbReference type="SAM" id="SignalP"/>
    </source>
</evidence>
<dbReference type="Proteomes" id="UP000184171">
    <property type="component" value="Unassembled WGS sequence"/>
</dbReference>
<accession>A0A1M6E3K5</accession>
<dbReference type="STRING" id="1122189.SAMN02745165_00922"/>
<dbReference type="OrthoDB" id="9795418at2"/>
<feature type="chain" id="PRO_5012183813" evidence="1">
    <location>
        <begin position="23"/>
        <end position="101"/>
    </location>
</feature>
<feature type="signal peptide" evidence="1">
    <location>
        <begin position="1"/>
        <end position="22"/>
    </location>
</feature>
<dbReference type="EMBL" id="FQZT01000002">
    <property type="protein sequence ID" value="SHI80031.1"/>
    <property type="molecule type" value="Genomic_DNA"/>
</dbReference>
<reference evidence="2 3" key="1">
    <citation type="submission" date="2016-11" db="EMBL/GenBank/DDBJ databases">
        <authorList>
            <person name="Jaros S."/>
            <person name="Januszkiewicz K."/>
            <person name="Wedrychowicz H."/>
        </authorList>
    </citation>
    <scope>NUCLEOTIDE SEQUENCE [LARGE SCALE GENOMIC DNA]</scope>
    <source>
        <strain evidence="2 3">DSM 5091</strain>
    </source>
</reference>
<sequence length="101" mass="10992">MKFSTLLLAFAACLLLAGTAMAHKVNIFAFVDEAVVYTESYFADGKPVIGGKISVFSADKRLLLEGKSDQQGNWQFSQPAEKPLTLVIEAGLGHRGEFQLK</sequence>
<keyword evidence="3" id="KW-1185">Reference proteome</keyword>
<evidence type="ECO:0000313" key="2">
    <source>
        <dbReference type="EMBL" id="SHI80031.1"/>
    </source>
</evidence>
<dbReference type="RefSeq" id="WP_072906019.1">
    <property type="nucleotide sequence ID" value="NZ_FQZT01000002.1"/>
</dbReference>
<dbReference type="AlphaFoldDB" id="A0A1M6E3K5"/>
<proteinExistence type="predicted"/>
<evidence type="ECO:0000313" key="3">
    <source>
        <dbReference type="Proteomes" id="UP000184171"/>
    </source>
</evidence>
<gene>
    <name evidence="2" type="ORF">SAMN02745165_00922</name>
</gene>
<keyword evidence="1" id="KW-0732">Signal</keyword>
<organism evidence="2 3">
    <name type="scientific">Malonomonas rubra DSM 5091</name>
    <dbReference type="NCBI Taxonomy" id="1122189"/>
    <lineage>
        <taxon>Bacteria</taxon>
        <taxon>Pseudomonadati</taxon>
        <taxon>Thermodesulfobacteriota</taxon>
        <taxon>Desulfuromonadia</taxon>
        <taxon>Desulfuromonadales</taxon>
        <taxon>Geopsychrobacteraceae</taxon>
        <taxon>Malonomonas</taxon>
    </lineage>
</organism>
<name>A0A1M6E3K5_MALRU</name>
<protein>
    <submittedName>
        <fullName evidence="2">Nickel transport protein</fullName>
    </submittedName>
</protein>